<accession>A0AAV7S744</accession>
<feature type="compositionally biased region" description="Basic and acidic residues" evidence="1">
    <location>
        <begin position="15"/>
        <end position="28"/>
    </location>
</feature>
<evidence type="ECO:0000256" key="1">
    <source>
        <dbReference type="SAM" id="MobiDB-lite"/>
    </source>
</evidence>
<evidence type="ECO:0000313" key="3">
    <source>
        <dbReference type="Proteomes" id="UP001066276"/>
    </source>
</evidence>
<name>A0AAV7S744_PLEWA</name>
<sequence length="76" mass="8515">MMTPSLIHGLPLGPGDRKNRTMEPDLQGRRRPRAKHQALKDANLFTTAKGTTYREDKIMDSNSSQDRSSDSTGRSQ</sequence>
<evidence type="ECO:0000313" key="2">
    <source>
        <dbReference type="EMBL" id="KAJ1159962.1"/>
    </source>
</evidence>
<gene>
    <name evidence="2" type="ORF">NDU88_000466</name>
</gene>
<feature type="compositionally biased region" description="Low complexity" evidence="1">
    <location>
        <begin position="60"/>
        <end position="76"/>
    </location>
</feature>
<dbReference type="AlphaFoldDB" id="A0AAV7S744"/>
<dbReference type="EMBL" id="JANPWB010000008">
    <property type="protein sequence ID" value="KAJ1159962.1"/>
    <property type="molecule type" value="Genomic_DNA"/>
</dbReference>
<comment type="caution">
    <text evidence="2">The sequence shown here is derived from an EMBL/GenBank/DDBJ whole genome shotgun (WGS) entry which is preliminary data.</text>
</comment>
<organism evidence="2 3">
    <name type="scientific">Pleurodeles waltl</name>
    <name type="common">Iberian ribbed newt</name>
    <dbReference type="NCBI Taxonomy" id="8319"/>
    <lineage>
        <taxon>Eukaryota</taxon>
        <taxon>Metazoa</taxon>
        <taxon>Chordata</taxon>
        <taxon>Craniata</taxon>
        <taxon>Vertebrata</taxon>
        <taxon>Euteleostomi</taxon>
        <taxon>Amphibia</taxon>
        <taxon>Batrachia</taxon>
        <taxon>Caudata</taxon>
        <taxon>Salamandroidea</taxon>
        <taxon>Salamandridae</taxon>
        <taxon>Pleurodelinae</taxon>
        <taxon>Pleurodeles</taxon>
    </lineage>
</organism>
<feature type="region of interest" description="Disordered" evidence="1">
    <location>
        <begin position="1"/>
        <end position="76"/>
    </location>
</feature>
<dbReference type="Proteomes" id="UP001066276">
    <property type="component" value="Chromosome 4_2"/>
</dbReference>
<keyword evidence="3" id="KW-1185">Reference proteome</keyword>
<reference evidence="2" key="1">
    <citation type="journal article" date="2022" name="bioRxiv">
        <title>Sequencing and chromosome-scale assembly of the giantPleurodeles waltlgenome.</title>
        <authorList>
            <person name="Brown T."/>
            <person name="Elewa A."/>
            <person name="Iarovenko S."/>
            <person name="Subramanian E."/>
            <person name="Araus A.J."/>
            <person name="Petzold A."/>
            <person name="Susuki M."/>
            <person name="Suzuki K.-i.T."/>
            <person name="Hayashi T."/>
            <person name="Toyoda A."/>
            <person name="Oliveira C."/>
            <person name="Osipova E."/>
            <person name="Leigh N.D."/>
            <person name="Simon A."/>
            <person name="Yun M.H."/>
        </authorList>
    </citation>
    <scope>NUCLEOTIDE SEQUENCE</scope>
    <source>
        <strain evidence="2">20211129_DDA</strain>
        <tissue evidence="2">Liver</tissue>
    </source>
</reference>
<protein>
    <submittedName>
        <fullName evidence="2">Uncharacterized protein</fullName>
    </submittedName>
</protein>
<proteinExistence type="predicted"/>